<keyword evidence="4 12" id="KW-0479">Metal-binding</keyword>
<dbReference type="Gene3D" id="3.20.20.140">
    <property type="entry name" value="Metal-dependent hydrolases"/>
    <property type="match status" value="1"/>
</dbReference>
<dbReference type="Proteomes" id="UP000275076">
    <property type="component" value="Unassembled WGS sequence"/>
</dbReference>
<dbReference type="PIRSF" id="PIRSF038994">
    <property type="entry name" value="NagA"/>
    <property type="match status" value="1"/>
</dbReference>
<dbReference type="GO" id="GO:0006046">
    <property type="term" value="P:N-acetylglucosamine catabolic process"/>
    <property type="evidence" value="ECO:0007669"/>
    <property type="project" value="TreeGrafter"/>
</dbReference>
<dbReference type="PANTHER" id="PTHR11113">
    <property type="entry name" value="N-ACETYLGLUCOSAMINE-6-PHOSPHATE DEACETYLASE"/>
    <property type="match status" value="1"/>
</dbReference>
<feature type="binding site" evidence="12">
    <location>
        <position position="141"/>
    </location>
    <ligand>
        <name>Zn(2+)</name>
        <dbReference type="ChEBI" id="CHEBI:29105"/>
    </ligand>
</feature>
<dbReference type="SUPFAM" id="SSF51338">
    <property type="entry name" value="Composite domain of metallo-dependent hydrolases"/>
    <property type="match status" value="1"/>
</dbReference>
<reference evidence="14 15" key="1">
    <citation type="submission" date="2018-10" db="EMBL/GenBank/DDBJ databases">
        <title>Draft genome sequence of Bacillus salarius IM0101, isolated from a hypersaline soil in Inner Mongolia, China.</title>
        <authorList>
            <person name="Yamprayoonswat W."/>
            <person name="Boonvisut S."/>
            <person name="Jumpathong W."/>
            <person name="Sittihan S."/>
            <person name="Ruangsuj P."/>
            <person name="Wanthongcharoen S."/>
            <person name="Thongpramul N."/>
            <person name="Pimmason S."/>
            <person name="Yu B."/>
            <person name="Yasawong M."/>
        </authorList>
    </citation>
    <scope>NUCLEOTIDE SEQUENCE [LARGE SCALE GENOMIC DNA]</scope>
    <source>
        <strain evidence="14 15">IM0101</strain>
    </source>
</reference>
<dbReference type="NCBIfam" id="TIGR00221">
    <property type="entry name" value="nagA"/>
    <property type="match status" value="1"/>
</dbReference>
<dbReference type="AlphaFoldDB" id="A0A3R9P7Q9"/>
<dbReference type="InterPro" id="IPR006680">
    <property type="entry name" value="Amidohydro-rel"/>
</dbReference>
<comment type="cofactor">
    <cofactor evidence="12">
        <name>a divalent metal cation</name>
        <dbReference type="ChEBI" id="CHEBI:60240"/>
    </cofactor>
    <text evidence="12">Binds 1 divalent metal cation per subunit.</text>
</comment>
<evidence type="ECO:0000256" key="2">
    <source>
        <dbReference type="ARBA" id="ARBA00011899"/>
    </source>
</evidence>
<comment type="caution">
    <text evidence="14">The sequence shown here is derived from an EMBL/GenBank/DDBJ whole genome shotgun (WGS) entry which is preliminary data.</text>
</comment>
<accession>A0A3R9P7Q9</accession>
<feature type="binding site" evidence="12">
    <location>
        <position position="228"/>
    </location>
    <ligand>
        <name>Zn(2+)</name>
        <dbReference type="ChEBI" id="CHEBI:29105"/>
    </ligand>
</feature>
<evidence type="ECO:0000256" key="1">
    <source>
        <dbReference type="ARBA" id="ARBA00010716"/>
    </source>
</evidence>
<feature type="active site" description="Proton donor/acceptor" evidence="10">
    <location>
        <position position="286"/>
    </location>
</feature>
<dbReference type="RefSeq" id="WP_125557345.1">
    <property type="nucleotide sequence ID" value="NZ_RBVX01000017.1"/>
</dbReference>
<dbReference type="EC" id="3.5.1.25" evidence="2"/>
<evidence type="ECO:0000256" key="11">
    <source>
        <dbReference type="PIRSR" id="PIRSR038994-2"/>
    </source>
</evidence>
<dbReference type="PANTHER" id="PTHR11113:SF14">
    <property type="entry name" value="N-ACETYLGLUCOSAMINE-6-PHOSPHATE DEACETYLASE"/>
    <property type="match status" value="1"/>
</dbReference>
<sequence length="394" mass="42746">MENFVLRDVHVYNSTDVTKHAYIIVKDGKIEAVGANDRLENEIPDEERRHLSEYTVEPGTALVPGMIDVHIHGTNNADTMDGTPDALTTIAQSLPSEGTTAFLATTITQTQELITKALKNAADFALNQPGNQAEMLGIHLEGPFFTKEKAGAQPKEYLLEADVPLFKQWQKAADGLIKWVSLAPERDPDHALIRHLKETGVVAAAAHSGATLEEVEKAADSGLSHVTHLFNGMSGLHHREPGLASAALLNKQLTNEMIADGVHVHPAMVNMAYQMKGAAGLLLITDSIRAKCLQNGKYDLGGQTVTVEGNHPYLEDGTIAGSMLKMNQAVKNIMDYTNCRLEEAVAMTSSNAAAKLGLRRKGAIAAGMDADFVLLDENHEVIRTWCRGQIAFER</sequence>
<evidence type="ECO:0000256" key="7">
    <source>
        <dbReference type="ARBA" id="ARBA00047647"/>
    </source>
</evidence>
<feature type="binding site" evidence="12">
    <location>
        <position position="207"/>
    </location>
    <ligand>
        <name>Zn(2+)</name>
        <dbReference type="ChEBI" id="CHEBI:29105"/>
    </ligand>
</feature>
<keyword evidence="5 9" id="KW-0378">Hydrolase</keyword>
<dbReference type="SUPFAM" id="SSF51556">
    <property type="entry name" value="Metallo-dependent hydrolases"/>
    <property type="match status" value="1"/>
</dbReference>
<protein>
    <recommendedName>
        <fullName evidence="3">N-acetylglucosamine-6-phosphate deacetylase</fullName>
        <ecNumber evidence="2">3.5.1.25</ecNumber>
    </recommendedName>
</protein>
<dbReference type="InterPro" id="IPR003764">
    <property type="entry name" value="GlcNAc_6-P_deAcase"/>
</dbReference>
<evidence type="ECO:0000256" key="6">
    <source>
        <dbReference type="ARBA" id="ARBA00023277"/>
    </source>
</evidence>
<dbReference type="GO" id="GO:0046872">
    <property type="term" value="F:metal ion binding"/>
    <property type="evidence" value="ECO:0007669"/>
    <property type="project" value="UniProtKB-KW"/>
</dbReference>
<keyword evidence="6 9" id="KW-0119">Carbohydrate metabolism</keyword>
<evidence type="ECO:0000313" key="15">
    <source>
        <dbReference type="Proteomes" id="UP000275076"/>
    </source>
</evidence>
<comment type="similarity">
    <text evidence="1 9">Belongs to the metallo-dependent hydrolases superfamily. NagA family.</text>
</comment>
<evidence type="ECO:0000256" key="4">
    <source>
        <dbReference type="ARBA" id="ARBA00022723"/>
    </source>
</evidence>
<organism evidence="14 15">
    <name type="scientific">Salibacterium salarium</name>
    <dbReference type="NCBI Taxonomy" id="284579"/>
    <lineage>
        <taxon>Bacteria</taxon>
        <taxon>Bacillati</taxon>
        <taxon>Bacillota</taxon>
        <taxon>Bacilli</taxon>
        <taxon>Bacillales</taxon>
        <taxon>Bacillaceae</taxon>
    </lineage>
</organism>
<comment type="catalytic activity">
    <reaction evidence="7">
        <text>N-acetyl-D-glucosamine 6-phosphate + H2O = D-glucosamine 6-phosphate + acetate</text>
        <dbReference type="Rhea" id="RHEA:22936"/>
        <dbReference type="ChEBI" id="CHEBI:15377"/>
        <dbReference type="ChEBI" id="CHEBI:30089"/>
        <dbReference type="ChEBI" id="CHEBI:57513"/>
        <dbReference type="ChEBI" id="CHEBI:58725"/>
        <dbReference type="EC" id="3.5.1.25"/>
    </reaction>
</comment>
<dbReference type="Pfam" id="PF01979">
    <property type="entry name" value="Amidohydro_1"/>
    <property type="match status" value="1"/>
</dbReference>
<feature type="binding site" evidence="11">
    <location>
        <position position="152"/>
    </location>
    <ligand>
        <name>substrate</name>
    </ligand>
</feature>
<dbReference type="GO" id="GO:0008448">
    <property type="term" value="F:N-acetylglucosamine-6-phosphate deacetylase activity"/>
    <property type="evidence" value="ECO:0007669"/>
    <property type="project" value="UniProtKB-EC"/>
</dbReference>
<evidence type="ECO:0000256" key="9">
    <source>
        <dbReference type="PIRNR" id="PIRNR038994"/>
    </source>
</evidence>
<gene>
    <name evidence="14" type="primary">nagA</name>
    <name evidence="14" type="ORF">D7Z54_17265</name>
</gene>
<evidence type="ECO:0000256" key="5">
    <source>
        <dbReference type="ARBA" id="ARBA00022801"/>
    </source>
</evidence>
<feature type="binding site" evidence="11">
    <location>
        <position position="263"/>
    </location>
    <ligand>
        <name>substrate</name>
    </ligand>
</feature>
<evidence type="ECO:0000256" key="10">
    <source>
        <dbReference type="PIRSR" id="PIRSR038994-1"/>
    </source>
</evidence>
<proteinExistence type="inferred from homology"/>
<feature type="binding site" evidence="11">
    <location>
        <begin position="231"/>
        <end position="232"/>
    </location>
    <ligand>
        <name>substrate</name>
    </ligand>
</feature>
<feature type="domain" description="Amidohydrolase-related" evidence="13">
    <location>
        <begin position="62"/>
        <end position="390"/>
    </location>
</feature>
<feature type="binding site" evidence="11">
    <location>
        <begin position="319"/>
        <end position="321"/>
    </location>
    <ligand>
        <name>substrate</name>
    </ligand>
</feature>
<evidence type="ECO:0000259" key="13">
    <source>
        <dbReference type="Pfam" id="PF01979"/>
    </source>
</evidence>
<dbReference type="EMBL" id="RBVX01000017">
    <property type="protein sequence ID" value="RSL32175.1"/>
    <property type="molecule type" value="Genomic_DNA"/>
</dbReference>
<dbReference type="InterPro" id="IPR011059">
    <property type="entry name" value="Metal-dep_hydrolase_composite"/>
</dbReference>
<evidence type="ECO:0000256" key="12">
    <source>
        <dbReference type="PIRSR" id="PIRSR038994-3"/>
    </source>
</evidence>
<evidence type="ECO:0000256" key="3">
    <source>
        <dbReference type="ARBA" id="ARBA00018029"/>
    </source>
</evidence>
<dbReference type="Gene3D" id="2.30.40.10">
    <property type="entry name" value="Urease, subunit C, domain 1"/>
    <property type="match status" value="1"/>
</dbReference>
<dbReference type="InterPro" id="IPR032466">
    <property type="entry name" value="Metal_Hydrolase"/>
</dbReference>
<comment type="pathway">
    <text evidence="8">Amino-sugar metabolism; N-acetylneuraminate degradation; D-fructose 6-phosphate from N-acetylneuraminate: step 4/5.</text>
</comment>
<dbReference type="OrthoDB" id="9776488at2"/>
<dbReference type="FunFam" id="3.20.20.140:FF:000004">
    <property type="entry name" value="N-acetylglucosamine-6-phosphate deacetylase"/>
    <property type="match status" value="1"/>
</dbReference>
<dbReference type="CDD" id="cd00854">
    <property type="entry name" value="NagA"/>
    <property type="match status" value="1"/>
</dbReference>
<keyword evidence="15" id="KW-1185">Reference proteome</keyword>
<name>A0A3R9P7Q9_9BACI</name>
<evidence type="ECO:0000313" key="14">
    <source>
        <dbReference type="EMBL" id="RSL32175.1"/>
    </source>
</evidence>
<feature type="binding site" evidence="11">
    <location>
        <position position="239"/>
    </location>
    <ligand>
        <name>substrate</name>
    </ligand>
</feature>
<evidence type="ECO:0000256" key="8">
    <source>
        <dbReference type="ARBA" id="ARBA00060590"/>
    </source>
</evidence>